<name>A0A9I9E9K6_CUCME</name>
<dbReference type="Gramene" id="MELO3C030710.2.1">
    <property type="protein sequence ID" value="MELO3C030710.2.1"/>
    <property type="gene ID" value="MELO3C030710.2"/>
</dbReference>
<evidence type="ECO:0000313" key="1">
    <source>
        <dbReference type="EnsemblPlants" id="MELO3C030710.2.1"/>
    </source>
</evidence>
<protein>
    <submittedName>
        <fullName evidence="1">Uncharacterized protein</fullName>
    </submittedName>
</protein>
<reference evidence="1" key="1">
    <citation type="submission" date="2023-03" db="UniProtKB">
        <authorList>
            <consortium name="EnsemblPlants"/>
        </authorList>
    </citation>
    <scope>IDENTIFICATION</scope>
</reference>
<proteinExistence type="predicted"/>
<sequence>MTTGWRRKKLWLEVEEFMVGGGRSCGWRPKMTTGWRRKKASLEVDEGVVGGGRREKIVKNILEREKITETNGGGEIRARILFKTRVILEYIFKK</sequence>
<dbReference type="EnsemblPlants" id="MELO3C030710.2.1">
    <property type="protein sequence ID" value="MELO3C030710.2.1"/>
    <property type="gene ID" value="MELO3C030710.2"/>
</dbReference>
<accession>A0A9I9E9K6</accession>
<dbReference type="AlphaFoldDB" id="A0A9I9E9K6"/>
<organism evidence="1">
    <name type="scientific">Cucumis melo</name>
    <name type="common">Muskmelon</name>
    <dbReference type="NCBI Taxonomy" id="3656"/>
    <lineage>
        <taxon>Eukaryota</taxon>
        <taxon>Viridiplantae</taxon>
        <taxon>Streptophyta</taxon>
        <taxon>Embryophyta</taxon>
        <taxon>Tracheophyta</taxon>
        <taxon>Spermatophyta</taxon>
        <taxon>Magnoliopsida</taxon>
        <taxon>eudicotyledons</taxon>
        <taxon>Gunneridae</taxon>
        <taxon>Pentapetalae</taxon>
        <taxon>rosids</taxon>
        <taxon>fabids</taxon>
        <taxon>Cucurbitales</taxon>
        <taxon>Cucurbitaceae</taxon>
        <taxon>Benincaseae</taxon>
        <taxon>Cucumis</taxon>
    </lineage>
</organism>